<reference evidence="1 2" key="1">
    <citation type="journal article" date="2015" name="J. Biotechnol.">
        <title>Complete genome sequence of a malodorant-producing acetogen, Clostridium scatologenes ATCC 25775(T).</title>
        <authorList>
            <person name="Zhu Z."/>
            <person name="Guo T."/>
            <person name="Zheng H."/>
            <person name="Song T."/>
            <person name="Ouyang P."/>
            <person name="Xie J."/>
        </authorList>
    </citation>
    <scope>NUCLEOTIDE SEQUENCE [LARGE SCALE GENOMIC DNA]</scope>
    <source>
        <strain evidence="1 2">ATCC 25775</strain>
    </source>
</reference>
<dbReference type="EMBL" id="CP009933">
    <property type="protein sequence ID" value="AKA70150.1"/>
    <property type="molecule type" value="Genomic_DNA"/>
</dbReference>
<proteinExistence type="predicted"/>
<dbReference type="STRING" id="1548.CSCA_3025"/>
<evidence type="ECO:0000313" key="2">
    <source>
        <dbReference type="Proteomes" id="UP000033115"/>
    </source>
</evidence>
<sequence length="96" mass="10753">MDSNKALEIIKSLGFKEDIDKNLLIIKYEGLLDKSEFIIEDDNLYKNKCFIIGGNGGNGVVFVVDSVTGKAYESLGKNDDIKRTLRFVKDSYSSTH</sequence>
<dbReference type="Proteomes" id="UP000033115">
    <property type="component" value="Chromosome"/>
</dbReference>
<evidence type="ECO:0000313" key="1">
    <source>
        <dbReference type="EMBL" id="AKA70150.1"/>
    </source>
</evidence>
<dbReference type="KEGG" id="csq:CSCA_3025"/>
<organism evidence="1 2">
    <name type="scientific">Clostridium scatologenes</name>
    <dbReference type="NCBI Taxonomy" id="1548"/>
    <lineage>
        <taxon>Bacteria</taxon>
        <taxon>Bacillati</taxon>
        <taxon>Bacillota</taxon>
        <taxon>Clostridia</taxon>
        <taxon>Eubacteriales</taxon>
        <taxon>Clostridiaceae</taxon>
        <taxon>Clostridium</taxon>
    </lineage>
</organism>
<accession>A0A0E3M7B2</accession>
<gene>
    <name evidence="1" type="ORF">CSCA_3025</name>
</gene>
<dbReference type="RefSeq" id="WP_029160941.1">
    <property type="nucleotide sequence ID" value="NZ_CP009933.1"/>
</dbReference>
<protein>
    <submittedName>
        <fullName evidence="1">Uncharacterized protein</fullName>
    </submittedName>
</protein>
<dbReference type="HOGENOM" id="CLU_2354846_0_0_9"/>
<name>A0A0E3M7B2_CLOSL</name>
<keyword evidence="2" id="KW-1185">Reference proteome</keyword>
<dbReference type="AlphaFoldDB" id="A0A0E3M7B2"/>